<name>A0A3M7J639_HORWE</name>
<dbReference type="PANTHER" id="PTHR35784">
    <property type="entry name" value="MEDIATOR OF RNA POLYMERASE II TRANSCRIPTION SUBUNIT 5"/>
    <property type="match status" value="1"/>
</dbReference>
<feature type="compositionally biased region" description="Basic and acidic residues" evidence="10">
    <location>
        <begin position="1026"/>
        <end position="1039"/>
    </location>
</feature>
<evidence type="ECO:0000313" key="13">
    <source>
        <dbReference type="Proteomes" id="UP000281677"/>
    </source>
</evidence>
<evidence type="ECO:0000256" key="1">
    <source>
        <dbReference type="ARBA" id="ARBA00004123"/>
    </source>
</evidence>
<evidence type="ECO:0000256" key="11">
    <source>
        <dbReference type="SAM" id="SignalP"/>
    </source>
</evidence>
<feature type="region of interest" description="Disordered" evidence="10">
    <location>
        <begin position="980"/>
        <end position="1045"/>
    </location>
</feature>
<accession>A0A3M7J639</accession>
<feature type="signal peptide" evidence="11">
    <location>
        <begin position="1"/>
        <end position="29"/>
    </location>
</feature>
<evidence type="ECO:0000256" key="3">
    <source>
        <dbReference type="ARBA" id="ARBA00020628"/>
    </source>
</evidence>
<organism evidence="12 13">
    <name type="scientific">Hortaea werneckii</name>
    <name type="common">Black yeast</name>
    <name type="synonym">Cladosporium werneckii</name>
    <dbReference type="NCBI Taxonomy" id="91943"/>
    <lineage>
        <taxon>Eukaryota</taxon>
        <taxon>Fungi</taxon>
        <taxon>Dikarya</taxon>
        <taxon>Ascomycota</taxon>
        <taxon>Pezizomycotina</taxon>
        <taxon>Dothideomycetes</taxon>
        <taxon>Dothideomycetidae</taxon>
        <taxon>Mycosphaerellales</taxon>
        <taxon>Teratosphaeriaceae</taxon>
        <taxon>Hortaea</taxon>
    </lineage>
</organism>
<comment type="similarity">
    <text evidence="2 9">Belongs to the Mediator complex subunit 5 family.</text>
</comment>
<comment type="function">
    <text evidence="9">Component of the Mediator complex, a coactivator involved in the regulated transcription of nearly all RNA polymerase II-dependent genes. Mediator functions as a bridge to convey information from gene-specific regulatory proteins to the basal RNA polymerase II transcription machinery. Mediator is recruited to promoters by direct interactions with regulatory proteins and serves as a scaffold for the assembly of a functional preinitiation complex with RNA polymerase II and the general transcription factors.</text>
</comment>
<comment type="caution">
    <text evidence="12">The sequence shown here is derived from an EMBL/GenBank/DDBJ whole genome shotgun (WGS) entry which is preliminary data.</text>
</comment>
<dbReference type="PANTHER" id="PTHR35784:SF1">
    <property type="entry name" value="MEDIATOR OF RNA POLYMERASE II TRANSCRIPTION SUBUNIT 5"/>
    <property type="match status" value="1"/>
</dbReference>
<keyword evidence="11" id="KW-0732">Signal</keyword>
<evidence type="ECO:0000256" key="4">
    <source>
        <dbReference type="ARBA" id="ARBA00023015"/>
    </source>
</evidence>
<evidence type="ECO:0000256" key="9">
    <source>
        <dbReference type="RuleBase" id="RU364142"/>
    </source>
</evidence>
<gene>
    <name evidence="9" type="primary">MED5</name>
    <name evidence="12" type="ORF">D0859_02668</name>
</gene>
<reference evidence="12 13" key="1">
    <citation type="journal article" date="2018" name="BMC Genomics">
        <title>Genomic evidence for intraspecific hybridization in a clonal and extremely halotolerant yeast.</title>
        <authorList>
            <person name="Gostincar C."/>
            <person name="Stajich J.E."/>
            <person name="Zupancic J."/>
            <person name="Zalar P."/>
            <person name="Gunde-Cimerman N."/>
        </authorList>
    </citation>
    <scope>NUCLEOTIDE SEQUENCE [LARGE SCALE GENOMIC DNA]</scope>
    <source>
        <strain evidence="12 13">EXF-120</strain>
    </source>
</reference>
<evidence type="ECO:0000256" key="10">
    <source>
        <dbReference type="SAM" id="MobiDB-lite"/>
    </source>
</evidence>
<dbReference type="AlphaFoldDB" id="A0A3M7J639"/>
<protein>
    <recommendedName>
        <fullName evidence="3 9">Mediator of RNA polymerase II transcription subunit 5</fullName>
    </recommendedName>
    <alternativeName>
        <fullName evidence="8 9">Mediator complex subunit 5</fullName>
    </alternativeName>
</protein>
<dbReference type="GO" id="GO:0003712">
    <property type="term" value="F:transcription coregulator activity"/>
    <property type="evidence" value="ECO:0007669"/>
    <property type="project" value="InterPro"/>
</dbReference>
<dbReference type="InterPro" id="IPR014801">
    <property type="entry name" value="Mediator_Med5_fun"/>
</dbReference>
<dbReference type="GO" id="GO:0006357">
    <property type="term" value="P:regulation of transcription by RNA polymerase II"/>
    <property type="evidence" value="ECO:0007669"/>
    <property type="project" value="InterPro"/>
</dbReference>
<keyword evidence="4 9" id="KW-0805">Transcription regulation</keyword>
<dbReference type="Proteomes" id="UP000281677">
    <property type="component" value="Unassembled WGS sequence"/>
</dbReference>
<keyword evidence="7 9" id="KW-0539">Nucleus</keyword>
<comment type="subunit">
    <text evidence="9">Component of the Mediator complex.</text>
</comment>
<evidence type="ECO:0000256" key="5">
    <source>
        <dbReference type="ARBA" id="ARBA00023159"/>
    </source>
</evidence>
<evidence type="ECO:0000256" key="8">
    <source>
        <dbReference type="ARBA" id="ARBA00031256"/>
    </source>
</evidence>
<feature type="compositionally biased region" description="Polar residues" evidence="10">
    <location>
        <begin position="981"/>
        <end position="1001"/>
    </location>
</feature>
<dbReference type="GO" id="GO:0016592">
    <property type="term" value="C:mediator complex"/>
    <property type="evidence" value="ECO:0007669"/>
    <property type="project" value="InterPro"/>
</dbReference>
<keyword evidence="6 9" id="KW-0804">Transcription</keyword>
<dbReference type="OrthoDB" id="5322661at2759"/>
<comment type="subcellular location">
    <subcellularLocation>
        <location evidence="1 9">Nucleus</location>
    </subcellularLocation>
</comment>
<evidence type="ECO:0000256" key="6">
    <source>
        <dbReference type="ARBA" id="ARBA00023163"/>
    </source>
</evidence>
<evidence type="ECO:0000256" key="2">
    <source>
        <dbReference type="ARBA" id="ARBA00008782"/>
    </source>
</evidence>
<evidence type="ECO:0000313" key="12">
    <source>
        <dbReference type="EMBL" id="RMZ33203.1"/>
    </source>
</evidence>
<dbReference type="EMBL" id="QWIT01000050">
    <property type="protein sequence ID" value="RMZ33203.1"/>
    <property type="molecule type" value="Genomic_DNA"/>
</dbReference>
<keyword evidence="5 9" id="KW-0010">Activator</keyword>
<evidence type="ECO:0000256" key="7">
    <source>
        <dbReference type="ARBA" id="ARBA00023242"/>
    </source>
</evidence>
<dbReference type="Pfam" id="PF08689">
    <property type="entry name" value="Med5"/>
    <property type="match status" value="1"/>
</dbReference>
<sequence length="1062" mass="115984">MLLGKHWTGYIFSPFKSLLLIVSMPSLEADYSPDTALQRWHTVFKSAFLRRISAEALAAPLKQLHSKYTLSAPAISGVLLDFEAGKGAVDDPLLFHYAQHLLEASYINTGELLLALLERSSFATKPAAGNEGQRISSGLPTREERMFTLLAQLHLNGGLSLAAKDLHQAVYAIARWLRVVHERESNKQLNSDELLTLDTTTCGLCDALGTLALAILGNQGFRSVAKQKWWKQRRPLVVREMLHYDMHVLQWMQSQLSGRLQALTRMPPFVESDPDGRPIISGQQVLESVTELPVAQTRAGLYIWLNACLCGRPLTDEMAMLSHLQARYNGDNQHVAVNLIVASFDVLANAYLKGDPAQRAKMIQSFLCNKVPLLLAMLSTFMPPGATMDGCIQIAFMQISMDALPPLEVGSANVREKLVQARFGFLRACALHQLMLESNIGNILGEHVQLNKIPRFTKDGLVRQCSNNIGQIDGLLDHPTMMQGNAGAVAGCIVDTVNSLCFSKDTMSLKTLCNVLIKHIHDVDIVLQYAQPVNLLQPLCALLNDWTHDQDQSEFTPAYEEYASILIFTLAVIHRYALSEVDAGVAGTQNVVFKLAKMDAANIPPSALTSDQNAQLAKWCEGLFATDEQGETSGISDEVMRQCPPQAFYKLVPTLFEQSVLACRSGALSVETFKSGIELLLEPFLLPSLVGGLGWVAQHSWDDHNDVDILLQLLEKLLKPSSSSQEVQAMHRIVLDMVAPTLLRSLEGLLKKKPEKKAANMLIALLREHLSSTQTGHPTVAEVHDWASNASGGLSQALRNNVRDLVSWASGVGPNPPKRYTHKLYLTLAHLIGPEILIQLFAAEIREHTLIGLGPQALDVCVSMICAPQVNPSNQTMSVRDGLQMTLSDTPQLLKKPLTHAEALIRLNRRVEAQLAAPQMAQMHLSMPMSQPSADQIISFGLSDANTGSETAASGGLGQPSEIGQLSSTDFQDANLDSALQAPTNFNGDGAQNVSGDQNVPSADGNLFGDLDMQLDTTGPQIQLDAGDHTNNDGGKQDSADQPIDDDIFRDILGEMGGDFEF</sequence>
<feature type="chain" id="PRO_5018337635" description="Mediator of RNA polymerase II transcription subunit 5" evidence="11">
    <location>
        <begin position="30"/>
        <end position="1062"/>
    </location>
</feature>
<proteinExistence type="inferred from homology"/>